<reference evidence="3" key="1">
    <citation type="submission" date="2017-01" db="EMBL/GenBank/DDBJ databases">
        <authorList>
            <person name="Varghese N."/>
            <person name="Submissions S."/>
        </authorList>
    </citation>
    <scope>NUCLEOTIDE SEQUENCE [LARGE SCALE GENOMIC DNA]</scope>
    <source>
        <strain evidence="3">DSM 19945</strain>
    </source>
</reference>
<proteinExistence type="predicted"/>
<evidence type="ECO:0000313" key="3">
    <source>
        <dbReference type="Proteomes" id="UP000186221"/>
    </source>
</evidence>
<dbReference type="Proteomes" id="UP000186221">
    <property type="component" value="Unassembled WGS sequence"/>
</dbReference>
<protein>
    <recommendedName>
        <fullName evidence="1">DUF6950 domain-containing protein</fullName>
    </recommendedName>
</protein>
<dbReference type="InterPro" id="IPR053802">
    <property type="entry name" value="DUF6950"/>
</dbReference>
<feature type="domain" description="DUF6950" evidence="1">
    <location>
        <begin position="11"/>
        <end position="141"/>
    </location>
</feature>
<dbReference type="Pfam" id="PF22262">
    <property type="entry name" value="DUF6950"/>
    <property type="match status" value="1"/>
</dbReference>
<keyword evidence="3" id="KW-1185">Reference proteome</keyword>
<dbReference type="AlphaFoldDB" id="A0A1N7M907"/>
<dbReference type="EMBL" id="FTOG01000005">
    <property type="protein sequence ID" value="SIS82570.1"/>
    <property type="molecule type" value="Genomic_DNA"/>
</dbReference>
<dbReference type="RefSeq" id="WP_076484701.1">
    <property type="nucleotide sequence ID" value="NZ_FTOG01000005.1"/>
</dbReference>
<evidence type="ECO:0000313" key="2">
    <source>
        <dbReference type="EMBL" id="SIS82570.1"/>
    </source>
</evidence>
<evidence type="ECO:0000259" key="1">
    <source>
        <dbReference type="Pfam" id="PF22262"/>
    </source>
</evidence>
<dbReference type="STRING" id="453582.SAMN05421580_105197"/>
<gene>
    <name evidence="2" type="ORF">SAMN05421580_105197</name>
</gene>
<sequence length="159" mass="16730">MVQNLTQHLTRPRGWRARMSAEIERHRAEPFAWGQRDCALGLAAGVVEAITGVDLRGDWGGYRTAAGAALALRRAGYTCLGDAVADLLPEIHPSEAQLGDIALIEEGEIGALAVVNGGTLLVLTEAGLGVRERAAATRAFEAGRERAAAARAFAVGTEE</sequence>
<organism evidence="2 3">
    <name type="scientific">Rhodobacter aestuarii</name>
    <dbReference type="NCBI Taxonomy" id="453582"/>
    <lineage>
        <taxon>Bacteria</taxon>
        <taxon>Pseudomonadati</taxon>
        <taxon>Pseudomonadota</taxon>
        <taxon>Alphaproteobacteria</taxon>
        <taxon>Rhodobacterales</taxon>
        <taxon>Rhodobacter group</taxon>
        <taxon>Rhodobacter</taxon>
    </lineage>
</organism>
<accession>A0A1N7M907</accession>
<name>A0A1N7M907_9RHOB</name>